<evidence type="ECO:0000313" key="1">
    <source>
        <dbReference type="EMBL" id="KAI0292060.1"/>
    </source>
</evidence>
<evidence type="ECO:0000313" key="2">
    <source>
        <dbReference type="Proteomes" id="UP001203297"/>
    </source>
</evidence>
<keyword evidence="2" id="KW-1185">Reference proteome</keyword>
<feature type="non-terminal residue" evidence="1">
    <location>
        <position position="68"/>
    </location>
</feature>
<name>A0AAD4LWA1_9AGAM</name>
<organism evidence="1 2">
    <name type="scientific">Multifurca ochricompacta</name>
    <dbReference type="NCBI Taxonomy" id="376703"/>
    <lineage>
        <taxon>Eukaryota</taxon>
        <taxon>Fungi</taxon>
        <taxon>Dikarya</taxon>
        <taxon>Basidiomycota</taxon>
        <taxon>Agaricomycotina</taxon>
        <taxon>Agaricomycetes</taxon>
        <taxon>Russulales</taxon>
        <taxon>Russulaceae</taxon>
        <taxon>Multifurca</taxon>
    </lineage>
</organism>
<accession>A0AAD4LWA1</accession>
<comment type="caution">
    <text evidence="1">The sequence shown here is derived from an EMBL/GenBank/DDBJ whole genome shotgun (WGS) entry which is preliminary data.</text>
</comment>
<protein>
    <submittedName>
        <fullName evidence="1">Uncharacterized protein</fullName>
    </submittedName>
</protein>
<sequence>MASLTTFPHILLDALSTPRAVLTSVPPLQCPGPPGTSISLASLSSRTCSHLSRTCGPSLGPFLWNDLV</sequence>
<dbReference type="AlphaFoldDB" id="A0AAD4LWA1"/>
<proteinExistence type="predicted"/>
<gene>
    <name evidence="1" type="ORF">B0F90DRAFT_1772991</name>
</gene>
<dbReference type="EMBL" id="WTXG01000134">
    <property type="protein sequence ID" value="KAI0292060.1"/>
    <property type="molecule type" value="Genomic_DNA"/>
</dbReference>
<dbReference type="Proteomes" id="UP001203297">
    <property type="component" value="Unassembled WGS sequence"/>
</dbReference>
<reference evidence="1" key="1">
    <citation type="journal article" date="2022" name="New Phytol.">
        <title>Evolutionary transition to the ectomycorrhizal habit in the genomes of a hyperdiverse lineage of mushroom-forming fungi.</title>
        <authorList>
            <person name="Looney B."/>
            <person name="Miyauchi S."/>
            <person name="Morin E."/>
            <person name="Drula E."/>
            <person name="Courty P.E."/>
            <person name="Kohler A."/>
            <person name="Kuo A."/>
            <person name="LaButti K."/>
            <person name="Pangilinan J."/>
            <person name="Lipzen A."/>
            <person name="Riley R."/>
            <person name="Andreopoulos W."/>
            <person name="He G."/>
            <person name="Johnson J."/>
            <person name="Nolan M."/>
            <person name="Tritt A."/>
            <person name="Barry K.W."/>
            <person name="Grigoriev I.V."/>
            <person name="Nagy L.G."/>
            <person name="Hibbett D."/>
            <person name="Henrissat B."/>
            <person name="Matheny P.B."/>
            <person name="Labbe J."/>
            <person name="Martin F.M."/>
        </authorList>
    </citation>
    <scope>NUCLEOTIDE SEQUENCE</scope>
    <source>
        <strain evidence="1">BPL690</strain>
    </source>
</reference>